<dbReference type="InterPro" id="IPR017850">
    <property type="entry name" value="Alkaline_phosphatase_core_sf"/>
</dbReference>
<dbReference type="EMBL" id="JARVLH010000004">
    <property type="protein sequence ID" value="MEX5285464.1"/>
    <property type="molecule type" value="Genomic_DNA"/>
</dbReference>
<dbReference type="PANTHER" id="PTHR43751">
    <property type="entry name" value="SULFATASE"/>
    <property type="match status" value="1"/>
</dbReference>
<accession>A0ABV3X5K1</accession>
<feature type="domain" description="Sulfatase N-terminal" evidence="1">
    <location>
        <begin position="333"/>
        <end position="565"/>
    </location>
</feature>
<sequence>MAEEQKPTSVLPFRGVMADGGADGAGLQGEVEEASFAFYHELRELISNLNAWGEQGDYGTAYQESLQKLVALAPDQVDTSLVFAAFCAVHGEWREALDFAKSAYRRRKLNPAIWRLLLRCHQALGEESEALKYRIRLSKEGMDYAKVFSADDLKVRRELFLCRFIPAFAPPFVSKPRMVDGVLTFRGEPLLGEPLPYGQETGEEQDFPYYAGLLNEEENFGLHGKIISWIMEKDLQDHIGFFNSFWFDFLRAVEVDEVEISAEDVPCILPVMGKDMGQTIRMEMAGKKLGIGIIPLETRLLRIEKPCRMKAKDTFLMGRPVKLGHSPKRKKVVLNIFADGLSWAEQKIEGYRNVPNILRFFSQGVIFDNCWSVAEYTYPSLPTIETGLHIHKSQIFHRDFAVRLESDYRTLSEEMRDLGYYSVSLMGDGEGVVNGATRGFERMLVNLGVKHQASQGVVRVMKHLAAFRETDNFIELHLIDSHPCGDSAALPENIQAQFPPEAFCGQEGKASVFLAATPAMRATNQWKIRMLDRELGLLFAYLEENYAPEEYIVHLYSDHGASVYDDDWLLADTHVGAALMVRGDGVPHLGRVTELASVLDLYKIMGKTCGFRADALHLDGNLPEAFGGKKREYVISNSIYPGQTYKLAIRTEAHEFRMETAAHTAFDGTVDMSQFRYQIFLRGDDPRQVFSADLAQYFLRIAEQHTRPFWHL</sequence>
<evidence type="ECO:0000313" key="3">
    <source>
        <dbReference type="Proteomes" id="UP001559623"/>
    </source>
</evidence>
<dbReference type="SUPFAM" id="SSF53649">
    <property type="entry name" value="Alkaline phosphatase-like"/>
    <property type="match status" value="1"/>
</dbReference>
<dbReference type="Gene3D" id="3.40.720.10">
    <property type="entry name" value="Alkaline Phosphatase, subunit A"/>
    <property type="match status" value="1"/>
</dbReference>
<dbReference type="RefSeq" id="WP_368847195.1">
    <property type="nucleotide sequence ID" value="NZ_CP194411.1"/>
</dbReference>
<dbReference type="PANTHER" id="PTHR43751:SF3">
    <property type="entry name" value="SULFATASE N-TERMINAL DOMAIN-CONTAINING PROTEIN"/>
    <property type="match status" value="1"/>
</dbReference>
<comment type="caution">
    <text evidence="2">The sequence shown here is derived from an EMBL/GenBank/DDBJ whole genome shotgun (WGS) entry which is preliminary data.</text>
</comment>
<dbReference type="Pfam" id="PF00884">
    <property type="entry name" value="Sulfatase"/>
    <property type="match status" value="1"/>
</dbReference>
<protein>
    <submittedName>
        <fullName evidence="2">Sulfatase-like hydrolase/transferase</fullName>
    </submittedName>
</protein>
<dbReference type="InterPro" id="IPR000917">
    <property type="entry name" value="Sulfatase_N"/>
</dbReference>
<evidence type="ECO:0000259" key="1">
    <source>
        <dbReference type="Pfam" id="PF00884"/>
    </source>
</evidence>
<dbReference type="Gene3D" id="1.25.40.10">
    <property type="entry name" value="Tetratricopeptide repeat domain"/>
    <property type="match status" value="1"/>
</dbReference>
<dbReference type="Proteomes" id="UP001559623">
    <property type="component" value="Unassembled WGS sequence"/>
</dbReference>
<name>A0ABV3X5K1_9FIRM</name>
<dbReference type="InterPro" id="IPR011990">
    <property type="entry name" value="TPR-like_helical_dom_sf"/>
</dbReference>
<dbReference type="SUPFAM" id="SSF48452">
    <property type="entry name" value="TPR-like"/>
    <property type="match status" value="1"/>
</dbReference>
<keyword evidence="3" id="KW-1185">Reference proteome</keyword>
<dbReference type="InterPro" id="IPR052701">
    <property type="entry name" value="GAG_Ulvan_Degrading_Sulfatases"/>
</dbReference>
<gene>
    <name evidence="2" type="ORF">QCO44_07420</name>
</gene>
<proteinExistence type="predicted"/>
<organism evidence="2 3">
    <name type="scientific">Selenomonas sputigena</name>
    <dbReference type="NCBI Taxonomy" id="69823"/>
    <lineage>
        <taxon>Bacteria</taxon>
        <taxon>Bacillati</taxon>
        <taxon>Bacillota</taxon>
        <taxon>Negativicutes</taxon>
        <taxon>Selenomonadales</taxon>
        <taxon>Selenomonadaceae</taxon>
        <taxon>Selenomonas</taxon>
    </lineage>
</organism>
<evidence type="ECO:0000313" key="2">
    <source>
        <dbReference type="EMBL" id="MEX5285464.1"/>
    </source>
</evidence>
<reference evidence="2 3" key="1">
    <citation type="submission" date="2023-04" db="EMBL/GenBank/DDBJ databases">
        <title>Genome Sequence of Selenomonas sputigena ATCC 33150.</title>
        <authorList>
            <person name="Miller D.P."/>
            <person name="Anvari S."/>
            <person name="Polson S.W."/>
            <person name="Macdonald M."/>
            <person name="Mcdowell J.V."/>
        </authorList>
    </citation>
    <scope>NUCLEOTIDE SEQUENCE [LARGE SCALE GENOMIC DNA]</scope>
    <source>
        <strain evidence="2 3">ATCC 33150</strain>
    </source>
</reference>